<keyword evidence="1" id="KW-0812">Transmembrane</keyword>
<feature type="non-terminal residue" evidence="2">
    <location>
        <position position="156"/>
    </location>
</feature>
<gene>
    <name evidence="2" type="ORF">BINO364_LOCUS12189</name>
</gene>
<dbReference type="EMBL" id="OV170226">
    <property type="protein sequence ID" value="CAH0726762.1"/>
    <property type="molecule type" value="Genomic_DNA"/>
</dbReference>
<evidence type="ECO:0000313" key="3">
    <source>
        <dbReference type="Proteomes" id="UP000838878"/>
    </source>
</evidence>
<feature type="transmembrane region" description="Helical" evidence="1">
    <location>
        <begin position="122"/>
        <end position="141"/>
    </location>
</feature>
<keyword evidence="1" id="KW-1133">Transmembrane helix</keyword>
<dbReference type="Proteomes" id="UP000838878">
    <property type="component" value="Chromosome 6"/>
</dbReference>
<feature type="transmembrane region" description="Helical" evidence="1">
    <location>
        <begin position="22"/>
        <end position="46"/>
    </location>
</feature>
<feature type="transmembrane region" description="Helical" evidence="1">
    <location>
        <begin position="58"/>
        <end position="83"/>
    </location>
</feature>
<protein>
    <submittedName>
        <fullName evidence="2">Uncharacterized protein</fullName>
    </submittedName>
</protein>
<name>A0A8J9W5X2_9NEOP</name>
<dbReference type="OrthoDB" id="2354286at2759"/>
<organism evidence="2 3">
    <name type="scientific">Brenthis ino</name>
    <name type="common">lesser marbled fritillary</name>
    <dbReference type="NCBI Taxonomy" id="405034"/>
    <lineage>
        <taxon>Eukaryota</taxon>
        <taxon>Metazoa</taxon>
        <taxon>Ecdysozoa</taxon>
        <taxon>Arthropoda</taxon>
        <taxon>Hexapoda</taxon>
        <taxon>Insecta</taxon>
        <taxon>Pterygota</taxon>
        <taxon>Neoptera</taxon>
        <taxon>Endopterygota</taxon>
        <taxon>Lepidoptera</taxon>
        <taxon>Glossata</taxon>
        <taxon>Ditrysia</taxon>
        <taxon>Papilionoidea</taxon>
        <taxon>Nymphalidae</taxon>
        <taxon>Heliconiinae</taxon>
        <taxon>Argynnini</taxon>
        <taxon>Brenthis</taxon>
    </lineage>
</organism>
<dbReference type="AlphaFoldDB" id="A0A8J9W5X2"/>
<keyword evidence="1" id="KW-0472">Membrane</keyword>
<keyword evidence="3" id="KW-1185">Reference proteome</keyword>
<accession>A0A8J9W5X2</accession>
<proteinExistence type="predicted"/>
<evidence type="ECO:0000313" key="2">
    <source>
        <dbReference type="EMBL" id="CAH0726762.1"/>
    </source>
</evidence>
<evidence type="ECO:0000256" key="1">
    <source>
        <dbReference type="SAM" id="Phobius"/>
    </source>
</evidence>
<sequence>MLVLDFCCCCFPLRTGCLVIGYLNLIANIILAIYAILSLSAGISMAYSGLYSHQASTIVISVSTVLLIFILIYVAFTIALLYGLHKEKPRHVKAYLVYGLVFLIIYTVLFIVNLILGAHEPIGIVGRIVEIALSAYFLLVIRSQYVRMLGTNYNSS</sequence>
<reference evidence="2" key="1">
    <citation type="submission" date="2021-12" db="EMBL/GenBank/DDBJ databases">
        <authorList>
            <person name="Martin H S."/>
        </authorList>
    </citation>
    <scope>NUCLEOTIDE SEQUENCE</scope>
</reference>
<feature type="transmembrane region" description="Helical" evidence="1">
    <location>
        <begin position="95"/>
        <end position="116"/>
    </location>
</feature>